<reference evidence="1 2" key="1">
    <citation type="submission" date="2023-07" db="EMBL/GenBank/DDBJ databases">
        <title>Comparative genomics of wheat-associated soil bacteria to identify genetic determinants of phenazine resistance.</title>
        <authorList>
            <person name="Mouncey N."/>
        </authorList>
    </citation>
    <scope>NUCLEOTIDE SEQUENCE [LARGE SCALE GENOMIC DNA]</scope>
    <source>
        <strain evidence="1 2">W4I11</strain>
    </source>
</reference>
<accession>A0ABU0SAW1</accession>
<sequence length="51" mass="5989">MDGTFLDLKPLAAQGQLQELMLRYGNSRLAQIIFWYFIHKNRSLTDAMQMI</sequence>
<evidence type="ECO:0000313" key="2">
    <source>
        <dbReference type="Proteomes" id="UP001237780"/>
    </source>
</evidence>
<name>A0ABU0SAW1_9HYPH</name>
<dbReference type="Proteomes" id="UP001237780">
    <property type="component" value="Unassembled WGS sequence"/>
</dbReference>
<organism evidence="1 2">
    <name type="scientific">Phyllobacterium ifriqiyense</name>
    <dbReference type="NCBI Taxonomy" id="314238"/>
    <lineage>
        <taxon>Bacteria</taxon>
        <taxon>Pseudomonadati</taxon>
        <taxon>Pseudomonadota</taxon>
        <taxon>Alphaproteobacteria</taxon>
        <taxon>Hyphomicrobiales</taxon>
        <taxon>Phyllobacteriaceae</taxon>
        <taxon>Phyllobacterium</taxon>
    </lineage>
</organism>
<comment type="caution">
    <text evidence="1">The sequence shown here is derived from an EMBL/GenBank/DDBJ whole genome shotgun (WGS) entry which is preliminary data.</text>
</comment>
<gene>
    <name evidence="1" type="ORF">QFZ34_002242</name>
</gene>
<protein>
    <submittedName>
        <fullName evidence="1">Uncharacterized protein</fullName>
    </submittedName>
</protein>
<proteinExistence type="predicted"/>
<dbReference type="EMBL" id="JAUSZT010000003">
    <property type="protein sequence ID" value="MDQ0997060.1"/>
    <property type="molecule type" value="Genomic_DNA"/>
</dbReference>
<evidence type="ECO:0000313" key="1">
    <source>
        <dbReference type="EMBL" id="MDQ0997060.1"/>
    </source>
</evidence>
<keyword evidence="2" id="KW-1185">Reference proteome</keyword>